<reference evidence="1" key="1">
    <citation type="journal article" date="2016" name="Ticks Tick Borne Dis.">
        <title>De novo assembly and annotation of the salivary gland transcriptome of Rhipicephalus appendiculatus male and female ticks during blood feeding.</title>
        <authorList>
            <person name="de Castro M.H."/>
            <person name="de Klerk D."/>
            <person name="Pienaar R."/>
            <person name="Latif A.A."/>
            <person name="Rees D.J."/>
            <person name="Mans B.J."/>
        </authorList>
    </citation>
    <scope>NUCLEOTIDE SEQUENCE</scope>
    <source>
        <tissue evidence="1">Salivary glands</tissue>
    </source>
</reference>
<accession>A0A131YGQ0</accession>
<proteinExistence type="predicted"/>
<sequence>MRHQQNALHFFLRCTILAGTVVCLSTGFELILERSSAESDKNSQVASTGQFKGDCLAKNGTPIHNGQPCGLTIIVEERKDDTKPTCGQGVCKNGTCTEIQKTNCDNN</sequence>
<name>A0A131YGQ0_RHIAP</name>
<organism evidence="1">
    <name type="scientific">Rhipicephalus appendiculatus</name>
    <name type="common">Brown ear tick</name>
    <dbReference type="NCBI Taxonomy" id="34631"/>
    <lineage>
        <taxon>Eukaryota</taxon>
        <taxon>Metazoa</taxon>
        <taxon>Ecdysozoa</taxon>
        <taxon>Arthropoda</taxon>
        <taxon>Chelicerata</taxon>
        <taxon>Arachnida</taxon>
        <taxon>Acari</taxon>
        <taxon>Parasitiformes</taxon>
        <taxon>Ixodida</taxon>
        <taxon>Ixodoidea</taxon>
        <taxon>Ixodidae</taxon>
        <taxon>Rhipicephalinae</taxon>
        <taxon>Rhipicephalus</taxon>
        <taxon>Rhipicephalus</taxon>
    </lineage>
</organism>
<evidence type="ECO:0008006" key="2">
    <source>
        <dbReference type="Google" id="ProtNLM"/>
    </source>
</evidence>
<dbReference type="EMBL" id="GEDV01010839">
    <property type="protein sequence ID" value="JAP77718.1"/>
    <property type="molecule type" value="Transcribed_RNA"/>
</dbReference>
<protein>
    <recommendedName>
        <fullName evidence="2">Evasin</fullName>
    </recommendedName>
</protein>
<dbReference type="AlphaFoldDB" id="A0A131YGQ0"/>
<evidence type="ECO:0000313" key="1">
    <source>
        <dbReference type="EMBL" id="JAP77718.1"/>
    </source>
</evidence>